<keyword evidence="7 9" id="KW-0472">Membrane</keyword>
<dbReference type="GO" id="GO:0005886">
    <property type="term" value="C:plasma membrane"/>
    <property type="evidence" value="ECO:0007669"/>
    <property type="project" value="TreeGrafter"/>
</dbReference>
<dbReference type="InterPro" id="IPR003280">
    <property type="entry name" value="2pore_dom_K_chnl"/>
</dbReference>
<feature type="domain" description="Potassium channel" evidence="10">
    <location>
        <begin position="49"/>
        <end position="104"/>
    </location>
</feature>
<dbReference type="InterPro" id="IPR013099">
    <property type="entry name" value="K_chnl_dom"/>
</dbReference>
<comment type="similarity">
    <text evidence="2">Belongs to the two pore domain potassium channel (TC 1.A.1.7) family.</text>
</comment>
<comment type="subcellular location">
    <subcellularLocation>
        <location evidence="1">Membrane</location>
        <topology evidence="1">Multi-pass membrane protein</topology>
    </subcellularLocation>
</comment>
<feature type="transmembrane region" description="Helical" evidence="9">
    <location>
        <begin position="80"/>
        <end position="101"/>
    </location>
</feature>
<name>A0A6A2XK43_HIBSY</name>
<dbReference type="EMBL" id="VEPZ02001788">
    <property type="protein sequence ID" value="KAE8654184.1"/>
    <property type="molecule type" value="Genomic_DNA"/>
</dbReference>
<evidence type="ECO:0000256" key="9">
    <source>
        <dbReference type="SAM" id="Phobius"/>
    </source>
</evidence>
<dbReference type="Pfam" id="PF07885">
    <property type="entry name" value="Ion_trans_2"/>
    <property type="match status" value="1"/>
</dbReference>
<dbReference type="PANTHER" id="PTHR11003:SF277">
    <property type="entry name" value="TWO-PORE POTASSIUM CHANNEL 1-LIKE"/>
    <property type="match status" value="1"/>
</dbReference>
<dbReference type="SUPFAM" id="SSF81324">
    <property type="entry name" value="Voltage-gated potassium channels"/>
    <property type="match status" value="1"/>
</dbReference>
<evidence type="ECO:0000313" key="11">
    <source>
        <dbReference type="EMBL" id="KAE8654184.1"/>
    </source>
</evidence>
<accession>A0A6A2XK43</accession>
<evidence type="ECO:0000259" key="10">
    <source>
        <dbReference type="Pfam" id="PF07885"/>
    </source>
</evidence>
<evidence type="ECO:0000256" key="4">
    <source>
        <dbReference type="ARBA" id="ARBA00022692"/>
    </source>
</evidence>
<evidence type="ECO:0000256" key="7">
    <source>
        <dbReference type="ARBA" id="ARBA00023136"/>
    </source>
</evidence>
<proteinExistence type="inferred from homology"/>
<dbReference type="Gene3D" id="1.10.287.70">
    <property type="match status" value="1"/>
</dbReference>
<gene>
    <name evidence="11" type="ORF">F3Y22_tig00117056pilonHSYRG01074</name>
</gene>
<reference evidence="11" key="1">
    <citation type="submission" date="2019-09" db="EMBL/GenBank/DDBJ databases">
        <title>Draft genome information of white flower Hibiscus syriacus.</title>
        <authorList>
            <person name="Kim Y.-M."/>
        </authorList>
    </citation>
    <scope>NUCLEOTIDE SEQUENCE [LARGE SCALE GENOMIC DNA]</scope>
    <source>
        <strain evidence="11">YM2019G1</strain>
    </source>
</reference>
<keyword evidence="8" id="KW-0407">Ion channel</keyword>
<evidence type="ECO:0000256" key="3">
    <source>
        <dbReference type="ARBA" id="ARBA00022448"/>
    </source>
</evidence>
<evidence type="ECO:0000256" key="2">
    <source>
        <dbReference type="ARBA" id="ARBA00010159"/>
    </source>
</evidence>
<dbReference type="GO" id="GO:0009705">
    <property type="term" value="C:plant-type vacuole membrane"/>
    <property type="evidence" value="ECO:0007669"/>
    <property type="project" value="TreeGrafter"/>
</dbReference>
<keyword evidence="5 9" id="KW-1133">Transmembrane helix</keyword>
<comment type="caution">
    <text evidence="11">The sequence shown here is derived from an EMBL/GenBank/DDBJ whole genome shotgun (WGS) entry which is preliminary data.</text>
</comment>
<protein>
    <recommendedName>
        <fullName evidence="10">Potassium channel domain-containing protein</fullName>
    </recommendedName>
</protein>
<keyword evidence="4 9" id="KW-0812">Transmembrane</keyword>
<evidence type="ECO:0000256" key="1">
    <source>
        <dbReference type="ARBA" id="ARBA00004141"/>
    </source>
</evidence>
<dbReference type="GO" id="GO:0022841">
    <property type="term" value="F:potassium ion leak channel activity"/>
    <property type="evidence" value="ECO:0007669"/>
    <property type="project" value="TreeGrafter"/>
</dbReference>
<dbReference type="AlphaFoldDB" id="A0A6A2XK43"/>
<evidence type="ECO:0000256" key="6">
    <source>
        <dbReference type="ARBA" id="ARBA00023065"/>
    </source>
</evidence>
<dbReference type="GO" id="GO:0030322">
    <property type="term" value="P:stabilization of membrane potential"/>
    <property type="evidence" value="ECO:0007669"/>
    <property type="project" value="TreeGrafter"/>
</dbReference>
<organism evidence="11 12">
    <name type="scientific">Hibiscus syriacus</name>
    <name type="common">Rose of Sharon</name>
    <dbReference type="NCBI Taxonomy" id="106335"/>
    <lineage>
        <taxon>Eukaryota</taxon>
        <taxon>Viridiplantae</taxon>
        <taxon>Streptophyta</taxon>
        <taxon>Embryophyta</taxon>
        <taxon>Tracheophyta</taxon>
        <taxon>Spermatophyta</taxon>
        <taxon>Magnoliopsida</taxon>
        <taxon>eudicotyledons</taxon>
        <taxon>Gunneridae</taxon>
        <taxon>Pentapetalae</taxon>
        <taxon>rosids</taxon>
        <taxon>malvids</taxon>
        <taxon>Malvales</taxon>
        <taxon>Malvaceae</taxon>
        <taxon>Malvoideae</taxon>
        <taxon>Hibiscus</taxon>
    </lineage>
</organism>
<evidence type="ECO:0000256" key="5">
    <source>
        <dbReference type="ARBA" id="ARBA00022989"/>
    </source>
</evidence>
<evidence type="ECO:0000256" key="8">
    <source>
        <dbReference type="ARBA" id="ARBA00023303"/>
    </source>
</evidence>
<sequence length="271" mass="30768">MLDHFYLIDSMTSNDAPKKRSFWGCKTTLLAAKCAPPDSLQDDIRGHKTNDFVDSLYYCITTMTTVGYGDLVPHTFDAQILSSIFITVGMFLFGIAVKIAAKYLVVKQQMVMVNALRTAQKIGPVEAHREIDGLKIDYNKHLLRNYHHVNHRLWRRELPKHIRPHVCHILGIDWNDQRRPAISLHCKGITDVERRKLAKRVIASNITAKKYLEAVEDGNAYGAADMILYKLKEMGKIKEDDVSVAMKDLDDVIKDVNVDDMSGPAKSTQEK</sequence>
<keyword evidence="12" id="KW-1185">Reference proteome</keyword>
<dbReference type="Proteomes" id="UP000436088">
    <property type="component" value="Unassembled WGS sequence"/>
</dbReference>
<evidence type="ECO:0000313" key="12">
    <source>
        <dbReference type="Proteomes" id="UP000436088"/>
    </source>
</evidence>
<keyword evidence="6" id="KW-0406">Ion transport</keyword>
<dbReference type="GO" id="GO:0015271">
    <property type="term" value="F:outward rectifier potassium channel activity"/>
    <property type="evidence" value="ECO:0007669"/>
    <property type="project" value="TreeGrafter"/>
</dbReference>
<keyword evidence="3" id="KW-0813">Transport</keyword>
<dbReference type="PANTHER" id="PTHR11003">
    <property type="entry name" value="POTASSIUM CHANNEL, SUBFAMILY K"/>
    <property type="match status" value="1"/>
</dbReference>